<feature type="compositionally biased region" description="Basic and acidic residues" evidence="1">
    <location>
        <begin position="1"/>
        <end position="17"/>
    </location>
</feature>
<name>A0ABN2FRE5_9ACTN</name>
<evidence type="ECO:0000256" key="1">
    <source>
        <dbReference type="SAM" id="MobiDB-lite"/>
    </source>
</evidence>
<keyword evidence="3" id="KW-1185">Reference proteome</keyword>
<protein>
    <submittedName>
        <fullName evidence="2">Uncharacterized protein</fullName>
    </submittedName>
</protein>
<evidence type="ECO:0000313" key="3">
    <source>
        <dbReference type="Proteomes" id="UP001500618"/>
    </source>
</evidence>
<organism evidence="2 3">
    <name type="scientific">Fodinicola feengrottensis</name>
    <dbReference type="NCBI Taxonomy" id="435914"/>
    <lineage>
        <taxon>Bacteria</taxon>
        <taxon>Bacillati</taxon>
        <taxon>Actinomycetota</taxon>
        <taxon>Actinomycetes</taxon>
        <taxon>Mycobacteriales</taxon>
        <taxon>Fodinicola</taxon>
    </lineage>
</organism>
<dbReference type="Proteomes" id="UP001500618">
    <property type="component" value="Unassembled WGS sequence"/>
</dbReference>
<gene>
    <name evidence="2" type="ORF">GCM10009765_03530</name>
</gene>
<evidence type="ECO:0000313" key="2">
    <source>
        <dbReference type="EMBL" id="GAA1657305.1"/>
    </source>
</evidence>
<feature type="region of interest" description="Disordered" evidence="1">
    <location>
        <begin position="1"/>
        <end position="40"/>
    </location>
</feature>
<proteinExistence type="predicted"/>
<accession>A0ABN2FRE5</accession>
<reference evidence="2 3" key="1">
    <citation type="journal article" date="2019" name="Int. J. Syst. Evol. Microbiol.">
        <title>The Global Catalogue of Microorganisms (GCM) 10K type strain sequencing project: providing services to taxonomists for standard genome sequencing and annotation.</title>
        <authorList>
            <consortium name="The Broad Institute Genomics Platform"/>
            <consortium name="The Broad Institute Genome Sequencing Center for Infectious Disease"/>
            <person name="Wu L."/>
            <person name="Ma J."/>
        </authorList>
    </citation>
    <scope>NUCLEOTIDE SEQUENCE [LARGE SCALE GENOMIC DNA]</scope>
    <source>
        <strain evidence="2 3">JCM 14718</strain>
    </source>
</reference>
<sequence>MHPTGGERRTSLKKGERVTQAVPVKEGDRPGGGTQPRSTLVKTAGDSARLILPAVTQTTAHSVRTRLGIALGDGSMNLPASADGRRVSMVEIGSGVVGAEG</sequence>
<dbReference type="EMBL" id="BAAANY010000001">
    <property type="protein sequence ID" value="GAA1657305.1"/>
    <property type="molecule type" value="Genomic_DNA"/>
</dbReference>
<comment type="caution">
    <text evidence="2">The sequence shown here is derived from an EMBL/GenBank/DDBJ whole genome shotgun (WGS) entry which is preliminary data.</text>
</comment>